<dbReference type="STRING" id="1528.SAMN04488579_11761"/>
<dbReference type="RefSeq" id="WP_090246099.1">
    <property type="nucleotide sequence ID" value="NZ_FNOU01000017.1"/>
</dbReference>
<proteinExistence type="predicted"/>
<organism evidence="1 2">
    <name type="scientific">Eubacterium barkeri</name>
    <name type="common">Clostridium barkeri</name>
    <dbReference type="NCBI Taxonomy" id="1528"/>
    <lineage>
        <taxon>Bacteria</taxon>
        <taxon>Bacillati</taxon>
        <taxon>Bacillota</taxon>
        <taxon>Clostridia</taxon>
        <taxon>Eubacteriales</taxon>
        <taxon>Eubacteriaceae</taxon>
        <taxon>Eubacterium</taxon>
    </lineage>
</organism>
<protein>
    <submittedName>
        <fullName evidence="1">Uncharacterized protein</fullName>
    </submittedName>
</protein>
<dbReference type="EMBL" id="FNOU01000017">
    <property type="protein sequence ID" value="SDY13742.1"/>
    <property type="molecule type" value="Genomic_DNA"/>
</dbReference>
<evidence type="ECO:0000313" key="2">
    <source>
        <dbReference type="Proteomes" id="UP000199652"/>
    </source>
</evidence>
<keyword evidence="2" id="KW-1185">Reference proteome</keyword>
<dbReference type="Proteomes" id="UP000199652">
    <property type="component" value="Unassembled WGS sequence"/>
</dbReference>
<gene>
    <name evidence="1" type="ORF">SAMN04488579_11761</name>
</gene>
<dbReference type="AlphaFoldDB" id="A0A1H3HE44"/>
<accession>A0A1H3HE44</accession>
<sequence>MWVKVEYGSFYNGYGAAGILRLNLHQLCVDEGAMVEYTENGGEKIVRRKKHRKADIRKLFEIIKGDCNQSNQKLADIQDYLDENSTGYGELFRSAKPKRIGNR</sequence>
<evidence type="ECO:0000313" key="1">
    <source>
        <dbReference type="EMBL" id="SDY13742.1"/>
    </source>
</evidence>
<reference evidence="2" key="1">
    <citation type="submission" date="2016-10" db="EMBL/GenBank/DDBJ databases">
        <authorList>
            <person name="Varghese N."/>
            <person name="Submissions S."/>
        </authorList>
    </citation>
    <scope>NUCLEOTIDE SEQUENCE [LARGE SCALE GENOMIC DNA]</scope>
    <source>
        <strain evidence="2">VPI 5359</strain>
    </source>
</reference>
<name>A0A1H3HE44_EUBBA</name>